<evidence type="ECO:0000313" key="4">
    <source>
        <dbReference type="Proteomes" id="UP000184315"/>
    </source>
</evidence>
<name>A0A1J1LUE1_9CYAN</name>
<keyword evidence="1" id="KW-0812">Transmembrane</keyword>
<protein>
    <submittedName>
        <fullName evidence="3">Abortive infection protein</fullName>
    </submittedName>
</protein>
<dbReference type="AlphaFoldDB" id="A0A1J1LUE1"/>
<keyword evidence="4" id="KW-1185">Reference proteome</keyword>
<accession>A0A1J1LUE1</accession>
<keyword evidence="1" id="KW-1133">Transmembrane helix</keyword>
<feature type="transmembrane region" description="Helical" evidence="1">
    <location>
        <begin position="88"/>
        <end position="115"/>
    </location>
</feature>
<feature type="domain" description="CAAX prenyl protease 2/Lysostaphin resistance protein A-like" evidence="2">
    <location>
        <begin position="154"/>
        <end position="242"/>
    </location>
</feature>
<dbReference type="GO" id="GO:0004175">
    <property type="term" value="F:endopeptidase activity"/>
    <property type="evidence" value="ECO:0007669"/>
    <property type="project" value="UniProtKB-ARBA"/>
</dbReference>
<evidence type="ECO:0000256" key="1">
    <source>
        <dbReference type="SAM" id="Phobius"/>
    </source>
</evidence>
<feature type="transmembrane region" description="Helical" evidence="1">
    <location>
        <begin position="145"/>
        <end position="162"/>
    </location>
</feature>
<feature type="transmembrane region" description="Helical" evidence="1">
    <location>
        <begin position="51"/>
        <end position="68"/>
    </location>
</feature>
<reference evidence="4" key="1">
    <citation type="submission" date="2015-10" db="EMBL/GenBank/DDBJ databases">
        <authorList>
            <person name="Regsiter A."/>
            <person name="william w."/>
        </authorList>
    </citation>
    <scope>NUCLEOTIDE SEQUENCE [LARGE SCALE GENOMIC DNA]</scope>
</reference>
<dbReference type="Proteomes" id="UP000184315">
    <property type="component" value="Unassembled WGS sequence"/>
</dbReference>
<dbReference type="PANTHER" id="PTHR39430">
    <property type="entry name" value="MEMBRANE-ASSOCIATED PROTEASE-RELATED"/>
    <property type="match status" value="1"/>
</dbReference>
<feature type="transmembrane region" description="Helical" evidence="1">
    <location>
        <begin position="273"/>
        <end position="293"/>
    </location>
</feature>
<dbReference type="InterPro" id="IPR003675">
    <property type="entry name" value="Rce1/LyrA-like_dom"/>
</dbReference>
<evidence type="ECO:0000313" key="3">
    <source>
        <dbReference type="EMBL" id="CUR36023.1"/>
    </source>
</evidence>
<dbReference type="OrthoDB" id="3034706at2"/>
<feature type="transmembrane region" description="Helical" evidence="1">
    <location>
        <begin position="12"/>
        <end position="39"/>
    </location>
</feature>
<dbReference type="EMBL" id="CZDF01000188">
    <property type="protein sequence ID" value="CUR36023.1"/>
    <property type="molecule type" value="Genomic_DNA"/>
</dbReference>
<feature type="transmembrane region" description="Helical" evidence="1">
    <location>
        <begin position="214"/>
        <end position="244"/>
    </location>
</feature>
<dbReference type="Pfam" id="PF02517">
    <property type="entry name" value="Rce1-like"/>
    <property type="match status" value="1"/>
</dbReference>
<feature type="transmembrane region" description="Helical" evidence="1">
    <location>
        <begin position="182"/>
        <end position="202"/>
    </location>
</feature>
<organism evidence="3 4">
    <name type="scientific">Planktothrix tepida PCC 9214</name>
    <dbReference type="NCBI Taxonomy" id="671072"/>
    <lineage>
        <taxon>Bacteria</taxon>
        <taxon>Bacillati</taxon>
        <taxon>Cyanobacteriota</taxon>
        <taxon>Cyanophyceae</taxon>
        <taxon>Oscillatoriophycideae</taxon>
        <taxon>Oscillatoriales</taxon>
        <taxon>Microcoleaceae</taxon>
        <taxon>Planktothrix</taxon>
    </lineage>
</organism>
<dbReference type="RefSeq" id="WP_072717148.1">
    <property type="nucleotide sequence ID" value="NZ_LN889764.1"/>
</dbReference>
<dbReference type="GO" id="GO:0080120">
    <property type="term" value="P:CAAX-box protein maturation"/>
    <property type="evidence" value="ECO:0007669"/>
    <property type="project" value="UniProtKB-ARBA"/>
</dbReference>
<gene>
    <name evidence="3" type="ORF">PL921480133</name>
</gene>
<keyword evidence="1" id="KW-0472">Membrane</keyword>
<dbReference type="STRING" id="671072.PL921480133"/>
<evidence type="ECO:0000259" key="2">
    <source>
        <dbReference type="Pfam" id="PF02517"/>
    </source>
</evidence>
<dbReference type="PANTHER" id="PTHR39430:SF1">
    <property type="entry name" value="PROTEASE"/>
    <property type="match status" value="1"/>
</dbReference>
<sequence>MIFSWLANAPTLIKIAVFFGVWMGLWMPIAVVSAFALNWRPSEPLNETQKLTLLASLYGIAPIVLWKVSQVEGRSFFDYGLAWRSQFFISIAIGFGLAVISLIALFGFQFILGWLNWRQQHWENTGEQSSSLNFLLHPIKGWIKLWKKILVFGPIFLIALWISSNEELIFRGFLQKQLQQEYSAFIAAVIASVIFALSHLLWDVRNTLPQLPGLGLMGMVLTFACLGQGGSLGLAIGLHAGWIWGIASLDTLGGVEATQKVPEWVTGLGGKPLAGVLGIVMLLLVAGLLEIVYPLS</sequence>
<proteinExistence type="predicted"/>